<dbReference type="RefSeq" id="WP_353542804.1">
    <property type="nucleotide sequence ID" value="NZ_BAABRN010000031.1"/>
</dbReference>
<evidence type="ECO:0000313" key="1">
    <source>
        <dbReference type="EMBL" id="GAA5502835.1"/>
    </source>
</evidence>
<dbReference type="Gene3D" id="1.25.40.10">
    <property type="entry name" value="Tetratricopeptide repeat domain"/>
    <property type="match status" value="1"/>
</dbReference>
<comment type="caution">
    <text evidence="1">The sequence shown here is derived from an EMBL/GenBank/DDBJ whole genome shotgun (WGS) entry which is preliminary data.</text>
</comment>
<gene>
    <name evidence="1" type="ORF">Dxin01_02582</name>
</gene>
<dbReference type="EMBL" id="BAABRN010000031">
    <property type="protein sequence ID" value="GAA5502835.1"/>
    <property type="molecule type" value="Genomic_DNA"/>
</dbReference>
<sequence length="210" mass="23383">MDKLAQGWAAFESEDFALAEQIFCTMTETTGEEAQWGRFGLGYVTAFTGRFDEARMLFAALRTEAREVGDRGAEHRALHQVGMVERMAGRWAEAQACFAQERQLIEALGHEPLAVSINAYEVATVALHFGDWALAGQEYKKAFAFAQKTSDLVAVACGWRGLGDWYAATGQFQQAQTSWTAAGELFERTGHQKNVEEIQQRLARMGGEFR</sequence>
<dbReference type="InterPro" id="IPR011990">
    <property type="entry name" value="TPR-like_helical_dom_sf"/>
</dbReference>
<evidence type="ECO:0000313" key="2">
    <source>
        <dbReference type="Proteomes" id="UP001458946"/>
    </source>
</evidence>
<proteinExistence type="predicted"/>
<keyword evidence="2" id="KW-1185">Reference proteome</keyword>
<dbReference type="SUPFAM" id="SSF48452">
    <property type="entry name" value="TPR-like"/>
    <property type="match status" value="1"/>
</dbReference>
<organism evidence="1 2">
    <name type="scientific">Deinococcus xinjiangensis</name>
    <dbReference type="NCBI Taxonomy" id="457454"/>
    <lineage>
        <taxon>Bacteria</taxon>
        <taxon>Thermotogati</taxon>
        <taxon>Deinococcota</taxon>
        <taxon>Deinococci</taxon>
        <taxon>Deinococcales</taxon>
        <taxon>Deinococcaceae</taxon>
        <taxon>Deinococcus</taxon>
    </lineage>
</organism>
<reference evidence="1 2" key="1">
    <citation type="submission" date="2024-02" db="EMBL/GenBank/DDBJ databases">
        <title>Deinococcus xinjiangensis NBRC 107630.</title>
        <authorList>
            <person name="Ichikawa N."/>
            <person name="Katano-Makiyama Y."/>
            <person name="Hidaka K."/>
        </authorList>
    </citation>
    <scope>NUCLEOTIDE SEQUENCE [LARGE SCALE GENOMIC DNA]</scope>
    <source>
        <strain evidence="1 2">NBRC 107630</strain>
    </source>
</reference>
<dbReference type="Proteomes" id="UP001458946">
    <property type="component" value="Unassembled WGS sequence"/>
</dbReference>
<dbReference type="Pfam" id="PF13424">
    <property type="entry name" value="TPR_12"/>
    <property type="match status" value="1"/>
</dbReference>
<accession>A0ABP9VF30</accession>
<evidence type="ECO:0008006" key="3">
    <source>
        <dbReference type="Google" id="ProtNLM"/>
    </source>
</evidence>
<name>A0ABP9VF30_9DEIO</name>
<protein>
    <recommendedName>
        <fullName evidence="3">Tetratricopeptide repeat protein</fullName>
    </recommendedName>
</protein>